<dbReference type="InterPro" id="IPR014036">
    <property type="entry name" value="DeoR-like_C"/>
</dbReference>
<keyword evidence="1" id="KW-0805">Transcription regulation</keyword>
<dbReference type="Pfam" id="PF00455">
    <property type="entry name" value="DeoRC"/>
    <property type="match status" value="1"/>
</dbReference>
<dbReference type="AlphaFoldDB" id="A0A7K1FRT3"/>
<dbReference type="PANTHER" id="PTHR30363:SF44">
    <property type="entry name" value="AGA OPERON TRANSCRIPTIONAL REPRESSOR-RELATED"/>
    <property type="match status" value="1"/>
</dbReference>
<organism evidence="6 7">
    <name type="scientific">Nakamurella alba</name>
    <dbReference type="NCBI Taxonomy" id="2665158"/>
    <lineage>
        <taxon>Bacteria</taxon>
        <taxon>Bacillati</taxon>
        <taxon>Actinomycetota</taxon>
        <taxon>Actinomycetes</taxon>
        <taxon>Nakamurellales</taxon>
        <taxon>Nakamurellaceae</taxon>
        <taxon>Nakamurella</taxon>
    </lineage>
</organism>
<dbReference type="SUPFAM" id="SSF46785">
    <property type="entry name" value="Winged helix' DNA-binding domain"/>
    <property type="match status" value="1"/>
</dbReference>
<accession>A0A7K1FRT3</accession>
<sequence>MLFVPGCDPLHSETPPTSIGSGSRRIAVPSLDEFAREQAILLELGSTGRVVVNDLARSFGVSTVTIRKDLDGLERRSLLRRVRGGAVSVGSSDEGAFEMRLRHSREAKKAIAAAVAPMIRHGDVIAMDSSTTCYFLGHELLDRRDLVVITNGLRLALLLMEQSSAMVLMPGGVLRRASGSMVGPIGDVLAGRGRIDKGFFGTIGISTTHGLMDLSSEEAQTKQFMAVACGKVYGLFDSSKVGGFGLHSFAPVSSIDAMVTDDAVGPEVVSEWAELGVPVHTVPVGGAPAGHVATLQVAR</sequence>
<keyword evidence="2" id="KW-0238">DNA-binding</keyword>
<evidence type="ECO:0000313" key="6">
    <source>
        <dbReference type="EMBL" id="MTD15524.1"/>
    </source>
</evidence>
<protein>
    <submittedName>
        <fullName evidence="6">DeoR family transcriptional regulator</fullName>
    </submittedName>
</protein>
<dbReference type="PANTHER" id="PTHR30363">
    <property type="entry name" value="HTH-TYPE TRANSCRIPTIONAL REGULATOR SRLR-RELATED"/>
    <property type="match status" value="1"/>
</dbReference>
<keyword evidence="3" id="KW-0804">Transcription</keyword>
<dbReference type="InterPro" id="IPR036388">
    <property type="entry name" value="WH-like_DNA-bd_sf"/>
</dbReference>
<evidence type="ECO:0000256" key="2">
    <source>
        <dbReference type="ARBA" id="ARBA00023125"/>
    </source>
</evidence>
<gene>
    <name evidence="6" type="ORF">GIS00_16445</name>
</gene>
<reference evidence="6 7" key="1">
    <citation type="submission" date="2019-11" db="EMBL/GenBank/DDBJ databases">
        <authorList>
            <person name="Jiang L.-Q."/>
        </authorList>
    </citation>
    <scope>NUCLEOTIDE SEQUENCE [LARGE SCALE GENOMIC DNA]</scope>
    <source>
        <strain evidence="6 7">YIM 132087</strain>
    </source>
</reference>
<dbReference type="InterPro" id="IPR037171">
    <property type="entry name" value="NagB/RpiA_transferase-like"/>
</dbReference>
<keyword evidence="7" id="KW-1185">Reference proteome</keyword>
<dbReference type="PROSITE" id="PS00894">
    <property type="entry name" value="HTH_DEOR_1"/>
    <property type="match status" value="1"/>
</dbReference>
<name>A0A7K1FRT3_9ACTN</name>
<dbReference type="PRINTS" id="PR00037">
    <property type="entry name" value="HTHLACR"/>
</dbReference>
<dbReference type="EMBL" id="WLYK01000006">
    <property type="protein sequence ID" value="MTD15524.1"/>
    <property type="molecule type" value="Genomic_DNA"/>
</dbReference>
<dbReference type="SMART" id="SM00420">
    <property type="entry name" value="HTH_DEOR"/>
    <property type="match status" value="1"/>
</dbReference>
<evidence type="ECO:0000256" key="3">
    <source>
        <dbReference type="ARBA" id="ARBA00023163"/>
    </source>
</evidence>
<feature type="region of interest" description="Disordered" evidence="4">
    <location>
        <begin position="1"/>
        <end position="23"/>
    </location>
</feature>
<dbReference type="PROSITE" id="PS51000">
    <property type="entry name" value="HTH_DEOR_2"/>
    <property type="match status" value="1"/>
</dbReference>
<dbReference type="GO" id="GO:0003677">
    <property type="term" value="F:DNA binding"/>
    <property type="evidence" value="ECO:0007669"/>
    <property type="project" value="UniProtKB-KW"/>
</dbReference>
<dbReference type="Gene3D" id="1.10.10.10">
    <property type="entry name" value="Winged helix-like DNA-binding domain superfamily/Winged helix DNA-binding domain"/>
    <property type="match status" value="1"/>
</dbReference>
<dbReference type="Pfam" id="PF08220">
    <property type="entry name" value="HTH_DeoR"/>
    <property type="match status" value="1"/>
</dbReference>
<evidence type="ECO:0000259" key="5">
    <source>
        <dbReference type="PROSITE" id="PS51000"/>
    </source>
</evidence>
<evidence type="ECO:0000256" key="1">
    <source>
        <dbReference type="ARBA" id="ARBA00023015"/>
    </source>
</evidence>
<dbReference type="SUPFAM" id="SSF100950">
    <property type="entry name" value="NagB/RpiA/CoA transferase-like"/>
    <property type="match status" value="1"/>
</dbReference>
<dbReference type="InterPro" id="IPR036390">
    <property type="entry name" value="WH_DNA-bd_sf"/>
</dbReference>
<dbReference type="SMART" id="SM01134">
    <property type="entry name" value="DeoRC"/>
    <property type="match status" value="1"/>
</dbReference>
<dbReference type="InterPro" id="IPR050313">
    <property type="entry name" value="Carb_Metab_HTH_regulators"/>
</dbReference>
<dbReference type="InterPro" id="IPR001034">
    <property type="entry name" value="DeoR_HTH"/>
</dbReference>
<proteinExistence type="predicted"/>
<evidence type="ECO:0000313" key="7">
    <source>
        <dbReference type="Proteomes" id="UP000460221"/>
    </source>
</evidence>
<dbReference type="InterPro" id="IPR018356">
    <property type="entry name" value="Tscrpt_reg_HTH_DeoR_CS"/>
</dbReference>
<feature type="domain" description="HTH deoR-type" evidence="5">
    <location>
        <begin position="33"/>
        <end position="88"/>
    </location>
</feature>
<evidence type="ECO:0000256" key="4">
    <source>
        <dbReference type="SAM" id="MobiDB-lite"/>
    </source>
</evidence>
<comment type="caution">
    <text evidence="6">The sequence shown here is derived from an EMBL/GenBank/DDBJ whole genome shotgun (WGS) entry which is preliminary data.</text>
</comment>
<dbReference type="GO" id="GO:0003700">
    <property type="term" value="F:DNA-binding transcription factor activity"/>
    <property type="evidence" value="ECO:0007669"/>
    <property type="project" value="InterPro"/>
</dbReference>
<dbReference type="Proteomes" id="UP000460221">
    <property type="component" value="Unassembled WGS sequence"/>
</dbReference>